<protein>
    <recommendedName>
        <fullName evidence="3">DUF241 domain protein</fullName>
    </recommendedName>
</protein>
<dbReference type="PANTHER" id="PTHR33070">
    <property type="entry name" value="OS06G0725500 PROTEIN"/>
    <property type="match status" value="1"/>
</dbReference>
<evidence type="ECO:0000313" key="1">
    <source>
        <dbReference type="EMBL" id="KAG6761736.1"/>
    </source>
</evidence>
<proteinExistence type="predicted"/>
<evidence type="ECO:0008006" key="3">
    <source>
        <dbReference type="Google" id="ProtNLM"/>
    </source>
</evidence>
<dbReference type="PANTHER" id="PTHR33070:SF129">
    <property type="entry name" value="DUF241 DOMAIN PROTEIN"/>
    <property type="match status" value="1"/>
</dbReference>
<name>A0A8X8CGJ3_POPTO</name>
<dbReference type="GO" id="GO:0048364">
    <property type="term" value="P:root development"/>
    <property type="evidence" value="ECO:0007669"/>
    <property type="project" value="InterPro"/>
</dbReference>
<dbReference type="GO" id="GO:0048367">
    <property type="term" value="P:shoot system development"/>
    <property type="evidence" value="ECO:0007669"/>
    <property type="project" value="InterPro"/>
</dbReference>
<evidence type="ECO:0000313" key="2">
    <source>
        <dbReference type="Proteomes" id="UP000886885"/>
    </source>
</evidence>
<organism evidence="1 2">
    <name type="scientific">Populus tomentosa</name>
    <name type="common">Chinese white poplar</name>
    <dbReference type="NCBI Taxonomy" id="118781"/>
    <lineage>
        <taxon>Eukaryota</taxon>
        <taxon>Viridiplantae</taxon>
        <taxon>Streptophyta</taxon>
        <taxon>Embryophyta</taxon>
        <taxon>Tracheophyta</taxon>
        <taxon>Spermatophyta</taxon>
        <taxon>Magnoliopsida</taxon>
        <taxon>eudicotyledons</taxon>
        <taxon>Gunneridae</taxon>
        <taxon>Pentapetalae</taxon>
        <taxon>rosids</taxon>
        <taxon>fabids</taxon>
        <taxon>Malpighiales</taxon>
        <taxon>Salicaceae</taxon>
        <taxon>Saliceae</taxon>
        <taxon>Populus</taxon>
    </lineage>
</organism>
<dbReference type="OrthoDB" id="1701699at2759"/>
<dbReference type="InterPro" id="IPR004320">
    <property type="entry name" value="BPS1_pln"/>
</dbReference>
<keyword evidence="2" id="KW-1185">Reference proteome</keyword>
<comment type="caution">
    <text evidence="1">The sequence shown here is derived from an EMBL/GenBank/DDBJ whole genome shotgun (WGS) entry which is preliminary data.</text>
</comment>
<dbReference type="EMBL" id="JAAWWB010000018">
    <property type="protein sequence ID" value="KAG6761736.1"/>
    <property type="molecule type" value="Genomic_DNA"/>
</dbReference>
<dbReference type="AlphaFoldDB" id="A0A8X8CGJ3"/>
<dbReference type="Proteomes" id="UP000886885">
    <property type="component" value="Chromosome 9D"/>
</dbReference>
<dbReference type="Pfam" id="PF03087">
    <property type="entry name" value="BPS1"/>
    <property type="match status" value="3"/>
</dbReference>
<reference evidence="1" key="1">
    <citation type="journal article" date="2020" name="bioRxiv">
        <title>Hybrid origin of Populus tomentosa Carr. identified through genome sequencing and phylogenomic analysis.</title>
        <authorList>
            <person name="An X."/>
            <person name="Gao K."/>
            <person name="Chen Z."/>
            <person name="Li J."/>
            <person name="Yang X."/>
            <person name="Yang X."/>
            <person name="Zhou J."/>
            <person name="Guo T."/>
            <person name="Zhao T."/>
            <person name="Huang S."/>
            <person name="Miao D."/>
            <person name="Khan W.U."/>
            <person name="Rao P."/>
            <person name="Ye M."/>
            <person name="Lei B."/>
            <person name="Liao W."/>
            <person name="Wang J."/>
            <person name="Ji L."/>
            <person name="Li Y."/>
            <person name="Guo B."/>
            <person name="Mustafa N.S."/>
            <person name="Li S."/>
            <person name="Yun Q."/>
            <person name="Keller S.R."/>
            <person name="Mao J."/>
            <person name="Zhang R."/>
            <person name="Strauss S.H."/>
        </authorList>
    </citation>
    <scope>NUCLEOTIDE SEQUENCE</scope>
    <source>
        <strain evidence="1">GM15</strain>
        <tissue evidence="1">Leaf</tissue>
    </source>
</reference>
<sequence>MALHHARSNSLPSRPHPLSSQIDEHFSRLNASQSISSSSSSSSICHKLSCLQDLHDCVDKLILLPLTPKSLAQEHNEKWVDDVLDGSLRILDVCSVAKDALLQTKECARELQSIMRRRRGNEIGVSSEIKKYLTSRKVVKNTIHKALRGLKYLENKSSLSPFNKDHEAVAVVSMLKEVEAVTLTVLESLMALISGGAKAQSKLSGWSLVSKLMHHKRIACEAEETEVNEFEKLDSALHTLIYQKTSKSDNTGSLENVQQQLKDFDLSRASEGACTSSSLGGKLSSLQDLHDCVNKLLFLPLNQQAIAQENNGKLIEELLDGSLQLLDLCNTAKDALLQTKESVDELQSILRRRGCVETSLTISLKAFDSLLSFISGAEARTTGWSLVSKLVHHKKVASADEEAGINEFVKADAALSALVDQKTSKSDNIKGVQTQLESLELCIQDIEEDTEAKVADLVFLYPNRDFRTWHCMH</sequence>
<accession>A0A8X8CGJ3</accession>
<gene>
    <name evidence="1" type="ORF">POTOM_034969</name>
</gene>